<evidence type="ECO:0000256" key="3">
    <source>
        <dbReference type="ARBA" id="ARBA00022679"/>
    </source>
</evidence>
<organism evidence="10 11">
    <name type="scientific">Cynara cardunculus var. scolymus</name>
    <name type="common">Globe artichoke</name>
    <name type="synonym">Cynara scolymus</name>
    <dbReference type="NCBI Taxonomy" id="59895"/>
    <lineage>
        <taxon>Eukaryota</taxon>
        <taxon>Viridiplantae</taxon>
        <taxon>Streptophyta</taxon>
        <taxon>Embryophyta</taxon>
        <taxon>Tracheophyta</taxon>
        <taxon>Spermatophyta</taxon>
        <taxon>Magnoliopsida</taxon>
        <taxon>eudicotyledons</taxon>
        <taxon>Gunneridae</taxon>
        <taxon>Pentapetalae</taxon>
        <taxon>asterids</taxon>
        <taxon>campanulids</taxon>
        <taxon>Asterales</taxon>
        <taxon>Asteraceae</taxon>
        <taxon>Carduoideae</taxon>
        <taxon>Cardueae</taxon>
        <taxon>Carduinae</taxon>
        <taxon>Cynara</taxon>
    </lineage>
</organism>
<gene>
    <name evidence="10" type="ORF">Ccrd_003209</name>
</gene>
<dbReference type="SMART" id="SM00184">
    <property type="entry name" value="RING"/>
    <property type="match status" value="1"/>
</dbReference>
<dbReference type="SUPFAM" id="SSF57850">
    <property type="entry name" value="RING/U-box"/>
    <property type="match status" value="1"/>
</dbReference>
<keyword evidence="5 8" id="KW-0863">Zinc-finger</keyword>
<evidence type="ECO:0000259" key="9">
    <source>
        <dbReference type="PROSITE" id="PS50089"/>
    </source>
</evidence>
<evidence type="ECO:0000256" key="2">
    <source>
        <dbReference type="ARBA" id="ARBA00012483"/>
    </source>
</evidence>
<keyword evidence="3" id="KW-0808">Transferase</keyword>
<dbReference type="Gene3D" id="3.30.40.10">
    <property type="entry name" value="Zinc/RING finger domain, C3HC4 (zinc finger)"/>
    <property type="match status" value="1"/>
</dbReference>
<dbReference type="AlphaFoldDB" id="A0A103XPV3"/>
<evidence type="ECO:0000256" key="6">
    <source>
        <dbReference type="ARBA" id="ARBA00022786"/>
    </source>
</evidence>
<protein>
    <recommendedName>
        <fullName evidence="2">RING-type E3 ubiquitin transferase</fullName>
        <ecNumber evidence="2">2.3.2.27</ecNumber>
    </recommendedName>
</protein>
<dbReference type="EC" id="2.3.2.27" evidence="2"/>
<keyword evidence="4" id="KW-0479">Metal-binding</keyword>
<dbReference type="OrthoDB" id="8062037at2759"/>
<dbReference type="PANTHER" id="PTHR22937:SF163">
    <property type="entry name" value="RING-TYPE E3 UBIQUITIN TRANSFERASE"/>
    <property type="match status" value="1"/>
</dbReference>
<feature type="domain" description="RING-type" evidence="9">
    <location>
        <begin position="156"/>
        <end position="197"/>
    </location>
</feature>
<dbReference type="InterPro" id="IPR045191">
    <property type="entry name" value="MBR1/2-like"/>
</dbReference>
<evidence type="ECO:0000313" key="10">
    <source>
        <dbReference type="EMBL" id="KVH94729.1"/>
    </source>
</evidence>
<keyword evidence="11" id="KW-1185">Reference proteome</keyword>
<reference evidence="10 11" key="1">
    <citation type="journal article" date="2016" name="Sci. Rep.">
        <title>The genome sequence of the outbreeding globe artichoke constructed de novo incorporating a phase-aware low-pass sequencing strategy of F1 progeny.</title>
        <authorList>
            <person name="Scaglione D."/>
            <person name="Reyes-Chin-Wo S."/>
            <person name="Acquadro A."/>
            <person name="Froenicke L."/>
            <person name="Portis E."/>
            <person name="Beitel C."/>
            <person name="Tirone M."/>
            <person name="Mauro R."/>
            <person name="Lo Monaco A."/>
            <person name="Mauromicale G."/>
            <person name="Faccioli P."/>
            <person name="Cattivelli L."/>
            <person name="Rieseberg L."/>
            <person name="Michelmore R."/>
            <person name="Lanteri S."/>
        </authorList>
    </citation>
    <scope>NUCLEOTIDE SEQUENCE [LARGE SCALE GENOMIC DNA]</scope>
    <source>
        <strain evidence="10">2C</strain>
    </source>
</reference>
<proteinExistence type="predicted"/>
<keyword evidence="6" id="KW-0833">Ubl conjugation pathway</keyword>
<dbReference type="PANTHER" id="PTHR22937">
    <property type="entry name" value="E3 UBIQUITIN-PROTEIN LIGASE RNF165"/>
    <property type="match status" value="1"/>
</dbReference>
<dbReference type="Gramene" id="KVH94729">
    <property type="protein sequence ID" value="KVH94729"/>
    <property type="gene ID" value="Ccrd_003209"/>
</dbReference>
<sequence>MDLHRHNASPPPVYHLYNTNIRAYFFFTINTPHPYHPHTLTRSLRYYHPLPYPYTWFVYGDQAAIINIIDLCAYYETHHQPPSPSPSPPHEDGGYDESITNLPYPNLFFDEDAILQHEINQGFQRAADNSGLTKEEISESLDIQKHMNLYEEDEICVICQAGFEKDETIGVVECNHRYHAECIKEWLIYKNLCPLCKAQALTIYNTSI</sequence>
<name>A0A103XPV3_CYNCS</name>
<dbReference type="Pfam" id="PF13639">
    <property type="entry name" value="zf-RING_2"/>
    <property type="match status" value="1"/>
</dbReference>
<evidence type="ECO:0000256" key="1">
    <source>
        <dbReference type="ARBA" id="ARBA00000900"/>
    </source>
</evidence>
<dbReference type="InterPro" id="IPR013083">
    <property type="entry name" value="Znf_RING/FYVE/PHD"/>
</dbReference>
<evidence type="ECO:0000313" key="11">
    <source>
        <dbReference type="Proteomes" id="UP000243975"/>
    </source>
</evidence>
<accession>A0A103XPV3</accession>
<dbReference type="PROSITE" id="PS50089">
    <property type="entry name" value="ZF_RING_2"/>
    <property type="match status" value="1"/>
</dbReference>
<comment type="catalytic activity">
    <reaction evidence="1">
        <text>S-ubiquitinyl-[E2 ubiquitin-conjugating enzyme]-L-cysteine + [acceptor protein]-L-lysine = [E2 ubiquitin-conjugating enzyme]-L-cysteine + N(6)-ubiquitinyl-[acceptor protein]-L-lysine.</text>
        <dbReference type="EC" id="2.3.2.27"/>
    </reaction>
</comment>
<keyword evidence="7" id="KW-0862">Zinc</keyword>
<dbReference type="GO" id="GO:0061630">
    <property type="term" value="F:ubiquitin protein ligase activity"/>
    <property type="evidence" value="ECO:0007669"/>
    <property type="project" value="UniProtKB-EC"/>
</dbReference>
<dbReference type="EMBL" id="LEKV01004529">
    <property type="protein sequence ID" value="KVH94729.1"/>
    <property type="molecule type" value="Genomic_DNA"/>
</dbReference>
<evidence type="ECO:0000256" key="7">
    <source>
        <dbReference type="ARBA" id="ARBA00022833"/>
    </source>
</evidence>
<dbReference type="Proteomes" id="UP000243975">
    <property type="component" value="Unassembled WGS sequence"/>
</dbReference>
<dbReference type="GO" id="GO:0008270">
    <property type="term" value="F:zinc ion binding"/>
    <property type="evidence" value="ECO:0007669"/>
    <property type="project" value="UniProtKB-KW"/>
</dbReference>
<evidence type="ECO:0000256" key="8">
    <source>
        <dbReference type="PROSITE-ProRule" id="PRU00175"/>
    </source>
</evidence>
<evidence type="ECO:0000256" key="4">
    <source>
        <dbReference type="ARBA" id="ARBA00022723"/>
    </source>
</evidence>
<evidence type="ECO:0000256" key="5">
    <source>
        <dbReference type="ARBA" id="ARBA00022771"/>
    </source>
</evidence>
<dbReference type="InterPro" id="IPR001841">
    <property type="entry name" value="Znf_RING"/>
</dbReference>
<comment type="caution">
    <text evidence="10">The sequence shown here is derived from an EMBL/GenBank/DDBJ whole genome shotgun (WGS) entry which is preliminary data.</text>
</comment>